<dbReference type="Pfam" id="PF13687">
    <property type="entry name" value="DUF4153"/>
    <property type="match status" value="1"/>
</dbReference>
<feature type="transmembrane region" description="Helical" evidence="2">
    <location>
        <begin position="93"/>
        <end position="111"/>
    </location>
</feature>
<dbReference type="AlphaFoldDB" id="A0A9D1KEZ9"/>
<evidence type="ECO:0000313" key="4">
    <source>
        <dbReference type="Proteomes" id="UP000886860"/>
    </source>
</evidence>
<proteinExistence type="predicted"/>
<evidence type="ECO:0000256" key="2">
    <source>
        <dbReference type="SAM" id="Phobius"/>
    </source>
</evidence>
<dbReference type="InterPro" id="IPR025291">
    <property type="entry name" value="DUF4153"/>
</dbReference>
<organism evidence="3 4">
    <name type="scientific">Candidatus Caccovicinus merdipullorum</name>
    <dbReference type="NCBI Taxonomy" id="2840724"/>
    <lineage>
        <taxon>Bacteria</taxon>
        <taxon>Bacillati</taxon>
        <taxon>Bacillota</taxon>
        <taxon>Clostridia</taxon>
        <taxon>Eubacteriales</taxon>
        <taxon>Candidatus Caccovicinus</taxon>
    </lineage>
</organism>
<protein>
    <submittedName>
        <fullName evidence="3">DUF4173 domain-containing protein</fullName>
    </submittedName>
</protein>
<feature type="transmembrane region" description="Helical" evidence="2">
    <location>
        <begin position="401"/>
        <end position="419"/>
    </location>
</feature>
<feature type="transmembrane region" description="Helical" evidence="2">
    <location>
        <begin position="226"/>
        <end position="245"/>
    </location>
</feature>
<keyword evidence="2" id="KW-0472">Membrane</keyword>
<gene>
    <name evidence="3" type="ORF">IAB60_04615</name>
</gene>
<name>A0A9D1KEZ9_9FIRM</name>
<accession>A0A9D1KEZ9</accession>
<dbReference type="EMBL" id="DVKS01000073">
    <property type="protein sequence ID" value="HIT41379.1"/>
    <property type="molecule type" value="Genomic_DNA"/>
</dbReference>
<feature type="transmembrane region" description="Helical" evidence="2">
    <location>
        <begin position="344"/>
        <end position="369"/>
    </location>
</feature>
<evidence type="ECO:0000313" key="3">
    <source>
        <dbReference type="EMBL" id="HIT41379.1"/>
    </source>
</evidence>
<feature type="region of interest" description="Disordered" evidence="1">
    <location>
        <begin position="1"/>
        <end position="29"/>
    </location>
</feature>
<reference evidence="3" key="1">
    <citation type="submission" date="2020-10" db="EMBL/GenBank/DDBJ databases">
        <authorList>
            <person name="Gilroy R."/>
        </authorList>
    </citation>
    <scope>NUCLEOTIDE SEQUENCE</scope>
    <source>
        <strain evidence="3">CHK123-3438</strain>
    </source>
</reference>
<keyword evidence="2" id="KW-1133">Transmembrane helix</keyword>
<sequence length="548" mass="61442">MNPSISPAPDLSLPESSFNTKKKEPAPPTPHMIRLQEHFPLYGSYALLLALFSAFCFFRNPHGITYPLFTAAAYVSAWQILKSLNFPVKKTALFPAAAALFLALNSSFTASEKIHTLNNLAQILLGAFFLLHQCYDDRRWNIGKYAGSVLKLFGNAVCALPLPFLHGRRFLKTVKDSRSRNLLMLLAGFLLSLPVLFYVSLMFAKADAVFRSILQNGLAEIFRSSAIPEFLLLFLFSFFCCYCLMGSLCAGKIKESPREVSQKNPLAAISFCAMLCLLYVFFCGIQIVYLFAGKGTLPDGMTYSEYAREGFFQLLLVSFFNLVLVLAVLNYFKRHPVLTGCLAVISLCTGILLGSSAFRMCLYVAAYGLTFLRLGVLWFLALLAVLLAGILLFLFRSAFPLFRWCLVSSVLFYCAFVWSSPDLQIARWNIAREDGFITRDNVSYLLSSLSVDAAPAIMEAEVAPDVWDYTPPRTASRYWPSILTEKWQMICCMPGSPWYESRGRQGIAEWLDTLSENLLSWDPGIRTYNASLARAWELSLEALEESAH</sequence>
<feature type="transmembrane region" description="Helical" evidence="2">
    <location>
        <begin position="266"/>
        <end position="291"/>
    </location>
</feature>
<feature type="transmembrane region" description="Helical" evidence="2">
    <location>
        <begin position="39"/>
        <end position="58"/>
    </location>
</feature>
<keyword evidence="2" id="KW-0812">Transmembrane</keyword>
<feature type="transmembrane region" description="Helical" evidence="2">
    <location>
        <begin position="375"/>
        <end position="394"/>
    </location>
</feature>
<dbReference type="Proteomes" id="UP000886860">
    <property type="component" value="Unassembled WGS sequence"/>
</dbReference>
<feature type="transmembrane region" description="Helical" evidence="2">
    <location>
        <begin position="64"/>
        <end position="81"/>
    </location>
</feature>
<feature type="transmembrane region" description="Helical" evidence="2">
    <location>
        <begin position="311"/>
        <end position="332"/>
    </location>
</feature>
<feature type="transmembrane region" description="Helical" evidence="2">
    <location>
        <begin position="182"/>
        <end position="206"/>
    </location>
</feature>
<comment type="caution">
    <text evidence="3">The sequence shown here is derived from an EMBL/GenBank/DDBJ whole genome shotgun (WGS) entry which is preliminary data.</text>
</comment>
<reference evidence="3" key="2">
    <citation type="journal article" date="2021" name="PeerJ">
        <title>Extensive microbial diversity within the chicken gut microbiome revealed by metagenomics and culture.</title>
        <authorList>
            <person name="Gilroy R."/>
            <person name="Ravi A."/>
            <person name="Getino M."/>
            <person name="Pursley I."/>
            <person name="Horton D.L."/>
            <person name="Alikhan N.F."/>
            <person name="Baker D."/>
            <person name="Gharbi K."/>
            <person name="Hall N."/>
            <person name="Watson M."/>
            <person name="Adriaenssens E.M."/>
            <person name="Foster-Nyarko E."/>
            <person name="Jarju S."/>
            <person name="Secka A."/>
            <person name="Antonio M."/>
            <person name="Oren A."/>
            <person name="Chaudhuri R.R."/>
            <person name="La Ragione R."/>
            <person name="Hildebrand F."/>
            <person name="Pallen M.J."/>
        </authorList>
    </citation>
    <scope>NUCLEOTIDE SEQUENCE</scope>
    <source>
        <strain evidence="3">CHK123-3438</strain>
    </source>
</reference>
<evidence type="ECO:0000256" key="1">
    <source>
        <dbReference type="SAM" id="MobiDB-lite"/>
    </source>
</evidence>